<sequence>MLSQPILLLILICSTLSLDVNNDKYSILLREKLVGSLQHPMGHANAVLLCENYNNVMNLSASVVTLRGMIGFGFDRLTGVTTAPVLGETFNFCHTTPDRRYFIPDNYTVEPVYGRHMDISSTEYHSYSDFAMNGKAEVSMSASGMLPEPLPPIQVGFAMDVSISGSKEKIEKEDKSILEMKVRNDMFTMKGNTAAGLSVSFRNRLLVVAEHIKKRNYKKAQFYIELLLLDYGTEVVSEVIVGTRVDLRVYVQSSMLDVSSSRAFEIKTTTSVGSHGVTADVGTSNGRNSSKRDVTEKMQKTVEIWVQGGAKLEYLQEQNQSNFLREDNPVPIAREFVPLYLLMNNKMLESFNMSISEVEKLRHMVERTTGQYYQRNRINGCTNKDAANFDFQANYDDNTCIGIGTYCTEKSPELTCEPNITMPIKNKEFNKPTKAAYYDTLSFEDYALCVQDRHFIRKGDDIFDKACGTIPAEFRQGIIPGGMFQTCELSKTSKSYEAELALLNRTRDEPCKRFEAKNIVTKDFNCPRNSHKKTIITFSYTLPDETFQVTHQGCDPEDPENCYDLKIVITIKNEIKIASYWCQFNDTYDDIRRIYFGGSFDRNQPNNFIGQPGCPIGFTEVPFFEQTVFCITDKPIKNVLTLENIAELTRLFNESEPKNYCTGNQSKHLITVVEGDRIFACIYKKHAYHNLALPVKISGPFVDRRRVFEKPSSQLEVYYNNELNHTISMAEVGHRIHNYFKEQIDMLFQRLAPMHPVLKTSSKQK</sequence>
<dbReference type="Proteomes" id="UP000492821">
    <property type="component" value="Unassembled WGS sequence"/>
</dbReference>
<proteinExistence type="predicted"/>
<evidence type="ECO:0000259" key="2">
    <source>
        <dbReference type="Pfam" id="PF01823"/>
    </source>
</evidence>
<accession>A0A7E4VVT2</accession>
<keyword evidence="1" id="KW-0732">Signal</keyword>
<reference evidence="3" key="1">
    <citation type="journal article" date="2013" name="Genetics">
        <title>The draft genome and transcriptome of Panagrellus redivivus are shaped by the harsh demands of a free-living lifestyle.</title>
        <authorList>
            <person name="Srinivasan J."/>
            <person name="Dillman A.R."/>
            <person name="Macchietto M.G."/>
            <person name="Heikkinen L."/>
            <person name="Lakso M."/>
            <person name="Fracchia K.M."/>
            <person name="Antoshechkin I."/>
            <person name="Mortazavi A."/>
            <person name="Wong G."/>
            <person name="Sternberg P.W."/>
        </authorList>
    </citation>
    <scope>NUCLEOTIDE SEQUENCE [LARGE SCALE GENOMIC DNA]</scope>
    <source>
        <strain evidence="3">MT8872</strain>
    </source>
</reference>
<feature type="domain" description="MACPF" evidence="2">
    <location>
        <begin position="169"/>
        <end position="356"/>
    </location>
</feature>
<name>A0A7E4VVT2_PANRE</name>
<evidence type="ECO:0000313" key="3">
    <source>
        <dbReference type="Proteomes" id="UP000492821"/>
    </source>
</evidence>
<feature type="signal peptide" evidence="1">
    <location>
        <begin position="1"/>
        <end position="17"/>
    </location>
</feature>
<evidence type="ECO:0000256" key="1">
    <source>
        <dbReference type="SAM" id="SignalP"/>
    </source>
</evidence>
<feature type="chain" id="PRO_5028823908" evidence="1">
    <location>
        <begin position="18"/>
        <end position="765"/>
    </location>
</feature>
<keyword evidence="3" id="KW-1185">Reference proteome</keyword>
<organism evidence="3 4">
    <name type="scientific">Panagrellus redivivus</name>
    <name type="common">Microworm</name>
    <dbReference type="NCBI Taxonomy" id="6233"/>
    <lineage>
        <taxon>Eukaryota</taxon>
        <taxon>Metazoa</taxon>
        <taxon>Ecdysozoa</taxon>
        <taxon>Nematoda</taxon>
        <taxon>Chromadorea</taxon>
        <taxon>Rhabditida</taxon>
        <taxon>Tylenchina</taxon>
        <taxon>Panagrolaimomorpha</taxon>
        <taxon>Panagrolaimoidea</taxon>
        <taxon>Panagrolaimidae</taxon>
        <taxon>Panagrellus</taxon>
    </lineage>
</organism>
<evidence type="ECO:0000313" key="4">
    <source>
        <dbReference type="WBParaSite" id="Pan_g3953.t1"/>
    </source>
</evidence>
<protein>
    <submittedName>
        <fullName evidence="4">Macrophage-expressed gene 1 protein</fullName>
    </submittedName>
</protein>
<dbReference type="InterPro" id="IPR020864">
    <property type="entry name" value="MACPF"/>
</dbReference>
<dbReference type="AlphaFoldDB" id="A0A7E4VVT2"/>
<reference evidence="4" key="2">
    <citation type="submission" date="2020-10" db="UniProtKB">
        <authorList>
            <consortium name="WormBaseParasite"/>
        </authorList>
    </citation>
    <scope>IDENTIFICATION</scope>
</reference>
<dbReference type="Pfam" id="PF01823">
    <property type="entry name" value="MACPF"/>
    <property type="match status" value="1"/>
</dbReference>
<dbReference type="WBParaSite" id="Pan_g3953.t1">
    <property type="protein sequence ID" value="Pan_g3953.t1"/>
    <property type="gene ID" value="Pan_g3953"/>
</dbReference>